<keyword evidence="3" id="KW-0963">Cytoplasm</keyword>
<evidence type="ECO:0000256" key="3">
    <source>
        <dbReference type="ARBA" id="ARBA00022490"/>
    </source>
</evidence>
<dbReference type="GO" id="GO:0000390">
    <property type="term" value="P:spliceosomal complex disassembly"/>
    <property type="evidence" value="ECO:0007669"/>
    <property type="project" value="TreeGrafter"/>
</dbReference>
<dbReference type="EMBL" id="KV454003">
    <property type="protein sequence ID" value="ODQ46568.1"/>
    <property type="molecule type" value="Genomic_DNA"/>
</dbReference>
<dbReference type="OrthoDB" id="436519at2759"/>
<dbReference type="InterPro" id="IPR018253">
    <property type="entry name" value="DnaJ_domain_CS"/>
</dbReference>
<organism evidence="7 8">
    <name type="scientific">Pichia membranifaciens NRRL Y-2026</name>
    <dbReference type="NCBI Taxonomy" id="763406"/>
    <lineage>
        <taxon>Eukaryota</taxon>
        <taxon>Fungi</taxon>
        <taxon>Dikarya</taxon>
        <taxon>Ascomycota</taxon>
        <taxon>Saccharomycotina</taxon>
        <taxon>Pichiomycetes</taxon>
        <taxon>Pichiales</taxon>
        <taxon>Pichiaceae</taxon>
        <taxon>Pichia</taxon>
    </lineage>
</organism>
<dbReference type="GeneID" id="30181643"/>
<dbReference type="InterPro" id="IPR052094">
    <property type="entry name" value="Pre-mRNA-splicing_ERAD"/>
</dbReference>
<name>A0A1E3NLW3_9ASCO</name>
<dbReference type="Proteomes" id="UP000094455">
    <property type="component" value="Unassembled WGS sequence"/>
</dbReference>
<evidence type="ECO:0000313" key="7">
    <source>
        <dbReference type="EMBL" id="ODQ46568.1"/>
    </source>
</evidence>
<keyword evidence="8" id="KW-1185">Reference proteome</keyword>
<keyword evidence="5" id="KW-0539">Nucleus</keyword>
<evidence type="ECO:0000256" key="2">
    <source>
        <dbReference type="ARBA" id="ARBA00004496"/>
    </source>
</evidence>
<feature type="domain" description="J" evidence="6">
    <location>
        <begin position="18"/>
        <end position="82"/>
    </location>
</feature>
<dbReference type="Pfam" id="PF00226">
    <property type="entry name" value="DnaJ"/>
    <property type="match status" value="1"/>
</dbReference>
<dbReference type="PANTHER" id="PTHR44313:SF1">
    <property type="entry name" value="DNAJ HOMOLOG SUBFAMILY C MEMBER 17"/>
    <property type="match status" value="1"/>
</dbReference>
<dbReference type="InterPro" id="IPR001623">
    <property type="entry name" value="DnaJ_domain"/>
</dbReference>
<dbReference type="Gene3D" id="3.30.70.330">
    <property type="match status" value="1"/>
</dbReference>
<dbReference type="PRINTS" id="PR00625">
    <property type="entry name" value="JDOMAIN"/>
</dbReference>
<dbReference type="STRING" id="763406.A0A1E3NLW3"/>
<reference evidence="7 8" key="1">
    <citation type="journal article" date="2016" name="Proc. Natl. Acad. Sci. U.S.A.">
        <title>Comparative genomics of biotechnologically important yeasts.</title>
        <authorList>
            <person name="Riley R."/>
            <person name="Haridas S."/>
            <person name="Wolfe K.H."/>
            <person name="Lopes M.R."/>
            <person name="Hittinger C.T."/>
            <person name="Goeker M."/>
            <person name="Salamov A.A."/>
            <person name="Wisecaver J.H."/>
            <person name="Long T.M."/>
            <person name="Calvey C.H."/>
            <person name="Aerts A.L."/>
            <person name="Barry K.W."/>
            <person name="Choi C."/>
            <person name="Clum A."/>
            <person name="Coughlan A.Y."/>
            <person name="Deshpande S."/>
            <person name="Douglass A.P."/>
            <person name="Hanson S.J."/>
            <person name="Klenk H.-P."/>
            <person name="LaButti K.M."/>
            <person name="Lapidus A."/>
            <person name="Lindquist E.A."/>
            <person name="Lipzen A.M."/>
            <person name="Meier-Kolthoff J.P."/>
            <person name="Ohm R.A."/>
            <person name="Otillar R.P."/>
            <person name="Pangilinan J.L."/>
            <person name="Peng Y."/>
            <person name="Rokas A."/>
            <person name="Rosa C.A."/>
            <person name="Scheuner C."/>
            <person name="Sibirny A.A."/>
            <person name="Slot J.C."/>
            <person name="Stielow J.B."/>
            <person name="Sun H."/>
            <person name="Kurtzman C.P."/>
            <person name="Blackwell M."/>
            <person name="Grigoriev I.V."/>
            <person name="Jeffries T.W."/>
        </authorList>
    </citation>
    <scope>NUCLEOTIDE SEQUENCE [LARGE SCALE GENOMIC DNA]</scope>
    <source>
        <strain evidence="7 8">NRRL Y-2026</strain>
    </source>
</reference>
<dbReference type="SMART" id="SM00271">
    <property type="entry name" value="DnaJ"/>
    <property type="match status" value="1"/>
</dbReference>
<dbReference type="AlphaFoldDB" id="A0A1E3NLW3"/>
<dbReference type="Gene3D" id="1.10.287.110">
    <property type="entry name" value="DnaJ domain"/>
    <property type="match status" value="1"/>
</dbReference>
<evidence type="ECO:0000256" key="4">
    <source>
        <dbReference type="ARBA" id="ARBA00023186"/>
    </source>
</evidence>
<comment type="subcellular location">
    <subcellularLocation>
        <location evidence="2">Cytoplasm</location>
    </subcellularLocation>
    <subcellularLocation>
        <location evidence="1">Nucleus</location>
    </subcellularLocation>
</comment>
<evidence type="ECO:0000313" key="8">
    <source>
        <dbReference type="Proteomes" id="UP000094455"/>
    </source>
</evidence>
<dbReference type="RefSeq" id="XP_019017681.1">
    <property type="nucleotide sequence ID" value="XM_019164956.1"/>
</dbReference>
<evidence type="ECO:0000259" key="6">
    <source>
        <dbReference type="PROSITE" id="PS50076"/>
    </source>
</evidence>
<keyword evidence="4" id="KW-0143">Chaperone</keyword>
<dbReference type="PROSITE" id="PS50076">
    <property type="entry name" value="DNAJ_2"/>
    <property type="match status" value="1"/>
</dbReference>
<sequence length="292" mass="34191">MERSSKKDYEWLISRRRTAYEILEIEKNATQSDIRRAYRMRALVVHPDKNKTINADETFREVVVSYNVLSDLDLKGQYDKYLLDQAKVLNSEEKVNKVNKSFQASRFRTELKNKENQHRSEVELEATKRRKIDELSEWYDDYVKKQSRGISKFQKFPDGQHSKYTKRSIFPTLTLIKWKNRKGVEFDKSLIMKLMGVFGTVVKVSVTETNKANNYHYAQVEFKSPAAAALAATHDFSVTADYWDALNLRKISSLLRDVQLVDYDSNVTDQLNERKLSSSDYIAYSIMKSQYV</sequence>
<dbReference type="InterPro" id="IPR036869">
    <property type="entry name" value="J_dom_sf"/>
</dbReference>
<dbReference type="SUPFAM" id="SSF46565">
    <property type="entry name" value="Chaperone J-domain"/>
    <property type="match status" value="1"/>
</dbReference>
<dbReference type="InterPro" id="IPR012677">
    <property type="entry name" value="Nucleotide-bd_a/b_plait_sf"/>
</dbReference>
<evidence type="ECO:0000256" key="5">
    <source>
        <dbReference type="ARBA" id="ARBA00023242"/>
    </source>
</evidence>
<dbReference type="GO" id="GO:0005737">
    <property type="term" value="C:cytoplasm"/>
    <property type="evidence" value="ECO:0007669"/>
    <property type="project" value="UniProtKB-SubCell"/>
</dbReference>
<dbReference type="GO" id="GO:0005681">
    <property type="term" value="C:spliceosomal complex"/>
    <property type="evidence" value="ECO:0007669"/>
    <property type="project" value="TreeGrafter"/>
</dbReference>
<dbReference type="CDD" id="cd06257">
    <property type="entry name" value="DnaJ"/>
    <property type="match status" value="1"/>
</dbReference>
<proteinExistence type="predicted"/>
<evidence type="ECO:0000256" key="1">
    <source>
        <dbReference type="ARBA" id="ARBA00004123"/>
    </source>
</evidence>
<accession>A0A1E3NLW3</accession>
<protein>
    <recommendedName>
        <fullName evidence="6">J domain-containing protein</fullName>
    </recommendedName>
</protein>
<dbReference type="PROSITE" id="PS00636">
    <property type="entry name" value="DNAJ_1"/>
    <property type="match status" value="1"/>
</dbReference>
<dbReference type="PANTHER" id="PTHR44313">
    <property type="entry name" value="DNAJ HOMOLOG SUBFAMILY C MEMBER 17"/>
    <property type="match status" value="1"/>
</dbReference>
<gene>
    <name evidence="7" type="ORF">PICMEDRAFT_77607</name>
</gene>